<accession>A0AAD2D4T9</accession>
<evidence type="ECO:0000313" key="1">
    <source>
        <dbReference type="EMBL" id="CAI2380407.1"/>
    </source>
</evidence>
<gene>
    <name evidence="1" type="ORF">ECRASSUSDP1_LOCUS21841</name>
</gene>
<comment type="caution">
    <text evidence="1">The sequence shown here is derived from an EMBL/GenBank/DDBJ whole genome shotgun (WGS) entry which is preliminary data.</text>
</comment>
<dbReference type="EMBL" id="CAMPGE010022360">
    <property type="protein sequence ID" value="CAI2380407.1"/>
    <property type="molecule type" value="Genomic_DNA"/>
</dbReference>
<reference evidence="1" key="1">
    <citation type="submission" date="2023-07" db="EMBL/GenBank/DDBJ databases">
        <authorList>
            <consortium name="AG Swart"/>
            <person name="Singh M."/>
            <person name="Singh A."/>
            <person name="Seah K."/>
            <person name="Emmerich C."/>
        </authorList>
    </citation>
    <scope>NUCLEOTIDE SEQUENCE</scope>
    <source>
        <strain evidence="1">DP1</strain>
    </source>
</reference>
<name>A0AAD2D4T9_EUPCR</name>
<organism evidence="1 2">
    <name type="scientific">Euplotes crassus</name>
    <dbReference type="NCBI Taxonomy" id="5936"/>
    <lineage>
        <taxon>Eukaryota</taxon>
        <taxon>Sar</taxon>
        <taxon>Alveolata</taxon>
        <taxon>Ciliophora</taxon>
        <taxon>Intramacronucleata</taxon>
        <taxon>Spirotrichea</taxon>
        <taxon>Hypotrichia</taxon>
        <taxon>Euplotida</taxon>
        <taxon>Euplotidae</taxon>
        <taxon>Moneuplotes</taxon>
    </lineage>
</organism>
<evidence type="ECO:0000313" key="2">
    <source>
        <dbReference type="Proteomes" id="UP001295684"/>
    </source>
</evidence>
<dbReference type="AlphaFoldDB" id="A0AAD2D4T9"/>
<dbReference type="Proteomes" id="UP001295684">
    <property type="component" value="Unassembled WGS sequence"/>
</dbReference>
<sequence length="63" mass="7126">MKQLVPQANIVNTGSLHLERTELSPLGNTPDCQLGVPGGQCRLFYKRTFKAGKIHWILMNCWD</sequence>
<proteinExistence type="predicted"/>
<protein>
    <submittedName>
        <fullName evidence="1">Uncharacterized protein</fullName>
    </submittedName>
</protein>
<keyword evidence="2" id="KW-1185">Reference proteome</keyword>